<dbReference type="GO" id="GO:0016791">
    <property type="term" value="F:phosphatase activity"/>
    <property type="evidence" value="ECO:0007669"/>
    <property type="project" value="TreeGrafter"/>
</dbReference>
<dbReference type="EC" id="3.1.4.-" evidence="1"/>
<comment type="caution">
    <text evidence="3">The sequence shown here is derived from an EMBL/GenBank/DDBJ whole genome shotgun (WGS) entry which is preliminary data.</text>
</comment>
<evidence type="ECO:0000259" key="2">
    <source>
        <dbReference type="Pfam" id="PF12850"/>
    </source>
</evidence>
<dbReference type="InterPro" id="IPR011152">
    <property type="entry name" value="Pesterase_MJ0912"/>
</dbReference>
<dbReference type="GO" id="GO:0005737">
    <property type="term" value="C:cytoplasm"/>
    <property type="evidence" value="ECO:0007669"/>
    <property type="project" value="TreeGrafter"/>
</dbReference>
<comment type="similarity">
    <text evidence="1">Belongs to the metallophosphoesterase superfamily. YfcE family.</text>
</comment>
<feature type="domain" description="Calcineurin-like phosphoesterase" evidence="2">
    <location>
        <begin position="3"/>
        <end position="189"/>
    </location>
</feature>
<dbReference type="AlphaFoldDB" id="A0A133UFQ9"/>
<dbReference type="PANTHER" id="PTHR42850:SF2">
    <property type="entry name" value="BLL5683 PROTEIN"/>
    <property type="match status" value="1"/>
</dbReference>
<dbReference type="InterPro" id="IPR050126">
    <property type="entry name" value="Ap4A_hydrolase"/>
</dbReference>
<sequence>MEKIGLIADVHANLNALEAVLEDMSEVDKIICAGDLVGFGPRPEEAVDFLRSENVTAVLGDHDHAVVSEEFDLLDELSTEVAGWTREELGGKNMNFLSKLPRKAEVKSGDHEIFVVHGTPQDPLEDCLYPGSSNRTLVNVTRFVNSDAVVLGHTHVPMEKMIQGKLIVNPGSVGQPRDRNPEASYAILRSGKEVEADIRRVSYDIEETEQRIRDSGLPKKFGTRLHFGW</sequence>
<dbReference type="Pfam" id="PF12850">
    <property type="entry name" value="Metallophos_2"/>
    <property type="match status" value="1"/>
</dbReference>
<dbReference type="GO" id="GO:0046872">
    <property type="term" value="F:metal ion binding"/>
    <property type="evidence" value="ECO:0007669"/>
    <property type="project" value="UniProtKB-KW"/>
</dbReference>
<dbReference type="SUPFAM" id="SSF56300">
    <property type="entry name" value="Metallo-dependent phosphatases"/>
    <property type="match status" value="1"/>
</dbReference>
<keyword evidence="4" id="KW-1185">Reference proteome</keyword>
<dbReference type="InterPro" id="IPR000979">
    <property type="entry name" value="Phosphodiesterase_MJ0936/Vps29"/>
</dbReference>
<reference evidence="3 4" key="1">
    <citation type="journal article" date="2016" name="Sci. Rep.">
        <title>Metabolic traits of an uncultured archaeal lineage -MSBL1- from brine pools of the Red Sea.</title>
        <authorList>
            <person name="Mwirichia R."/>
            <person name="Alam I."/>
            <person name="Rashid M."/>
            <person name="Vinu M."/>
            <person name="Ba-Alawi W."/>
            <person name="Anthony Kamau A."/>
            <person name="Kamanda Ngugi D."/>
            <person name="Goker M."/>
            <person name="Klenk H.P."/>
            <person name="Bajic V."/>
            <person name="Stingl U."/>
        </authorList>
    </citation>
    <scope>NUCLEOTIDE SEQUENCE [LARGE SCALE GENOMIC DNA]</scope>
    <source>
        <strain evidence="3">SCGC-AAA259E17</strain>
    </source>
</reference>
<dbReference type="PIRSF" id="PIRSF000883">
    <property type="entry name" value="Pesterase_MJ0912"/>
    <property type="match status" value="1"/>
</dbReference>
<accession>A0A133UFQ9</accession>
<dbReference type="EMBL" id="LHXN01000022">
    <property type="protein sequence ID" value="KXA92956.1"/>
    <property type="molecule type" value="Genomic_DNA"/>
</dbReference>
<evidence type="ECO:0000313" key="3">
    <source>
        <dbReference type="EMBL" id="KXA92956.1"/>
    </source>
</evidence>
<name>A0A133UFQ9_9EURY</name>
<evidence type="ECO:0000256" key="1">
    <source>
        <dbReference type="RuleBase" id="RU362039"/>
    </source>
</evidence>
<dbReference type="InterPro" id="IPR024654">
    <property type="entry name" value="Calcineurin-like_PHP_lpxH"/>
</dbReference>
<keyword evidence="1" id="KW-0479">Metal-binding</keyword>
<dbReference type="PANTHER" id="PTHR42850">
    <property type="entry name" value="METALLOPHOSPHOESTERASE"/>
    <property type="match status" value="1"/>
</dbReference>
<gene>
    <name evidence="3" type="ORF">AKJ64_01790</name>
</gene>
<protein>
    <recommendedName>
        <fullName evidence="1">Phosphoesterase</fullName>
        <ecNumber evidence="1">3.1.4.-</ecNumber>
    </recommendedName>
</protein>
<dbReference type="NCBIfam" id="TIGR00040">
    <property type="entry name" value="yfcE"/>
    <property type="match status" value="1"/>
</dbReference>
<dbReference type="Gene3D" id="3.60.21.10">
    <property type="match status" value="1"/>
</dbReference>
<comment type="cofactor">
    <cofactor evidence="1">
        <name>a divalent metal cation</name>
        <dbReference type="ChEBI" id="CHEBI:60240"/>
    </cofactor>
</comment>
<organism evidence="3 4">
    <name type="scientific">candidate division MSBL1 archaeon SCGC-AAA259E17</name>
    <dbReference type="NCBI Taxonomy" id="1698263"/>
    <lineage>
        <taxon>Archaea</taxon>
        <taxon>Methanobacteriati</taxon>
        <taxon>Methanobacteriota</taxon>
        <taxon>candidate division MSBL1</taxon>
    </lineage>
</organism>
<evidence type="ECO:0000313" key="4">
    <source>
        <dbReference type="Proteomes" id="UP000070373"/>
    </source>
</evidence>
<dbReference type="InterPro" id="IPR029052">
    <property type="entry name" value="Metallo-depent_PP-like"/>
</dbReference>
<proteinExistence type="inferred from homology"/>
<dbReference type="Proteomes" id="UP000070373">
    <property type="component" value="Unassembled WGS sequence"/>
</dbReference>